<proteinExistence type="inferred from homology"/>
<evidence type="ECO:0000256" key="6">
    <source>
        <dbReference type="ARBA" id="ARBA00023125"/>
    </source>
</evidence>
<dbReference type="InterPro" id="IPR003738">
    <property type="entry name" value="SRAP"/>
</dbReference>
<dbReference type="PANTHER" id="PTHR13604">
    <property type="entry name" value="DC12-RELATED"/>
    <property type="match status" value="1"/>
</dbReference>
<keyword evidence="3" id="KW-0227">DNA damage</keyword>
<dbReference type="GO" id="GO:0106300">
    <property type="term" value="P:protein-DNA covalent cross-linking repair"/>
    <property type="evidence" value="ECO:0007669"/>
    <property type="project" value="InterPro"/>
</dbReference>
<dbReference type="Gene3D" id="3.90.1680.10">
    <property type="entry name" value="SOS response associated peptidase-like"/>
    <property type="match status" value="1"/>
</dbReference>
<organism evidence="9 10">
    <name type="scientific">Pseudoclavibacter helvolus</name>
    <dbReference type="NCBI Taxonomy" id="255205"/>
    <lineage>
        <taxon>Bacteria</taxon>
        <taxon>Bacillati</taxon>
        <taxon>Actinomycetota</taxon>
        <taxon>Actinomycetes</taxon>
        <taxon>Micrococcales</taxon>
        <taxon>Microbacteriaceae</taxon>
        <taxon>Pseudoclavibacter</taxon>
    </lineage>
</organism>
<protein>
    <recommendedName>
        <fullName evidence="8">Abasic site processing protein</fullName>
        <ecNumber evidence="8">3.4.-.-</ecNumber>
    </recommendedName>
</protein>
<reference evidence="9 10" key="1">
    <citation type="submission" date="2020-08" db="EMBL/GenBank/DDBJ databases">
        <title>Sequencing the genomes of 1000 actinobacteria strains.</title>
        <authorList>
            <person name="Klenk H.-P."/>
        </authorList>
    </citation>
    <scope>NUCLEOTIDE SEQUENCE [LARGE SCALE GENOMIC DNA]</scope>
    <source>
        <strain evidence="9 10">DSM 20419</strain>
    </source>
</reference>
<dbReference type="PANTHER" id="PTHR13604:SF0">
    <property type="entry name" value="ABASIC SITE PROCESSING PROTEIN HMCES"/>
    <property type="match status" value="1"/>
</dbReference>
<dbReference type="GO" id="GO:0006508">
    <property type="term" value="P:proteolysis"/>
    <property type="evidence" value="ECO:0007669"/>
    <property type="project" value="UniProtKB-KW"/>
</dbReference>
<sequence length="226" mass="25188">MRGRYVIAKTSSDLLFEFDAGGEFEWEPAYSVAPTNSAPILRQHDGEREFEIAKWGFRPSWAKAGGPPRINARLETVATNGLFRGAFAGSRCIVPMSGYYEWEEVEDGKQPYFISSPAAVLAAAGLQAAYKDENDEWRSTFTIITREAKDASGEIHDRMPVFLEPEMFDRWISAEKIEHKDAMLHELDETSAAVAATITTLPVARAVNNVRKLDRTDASLIEAITL</sequence>
<evidence type="ECO:0000256" key="8">
    <source>
        <dbReference type="RuleBase" id="RU364100"/>
    </source>
</evidence>
<keyword evidence="10" id="KW-1185">Reference proteome</keyword>
<dbReference type="SUPFAM" id="SSF143081">
    <property type="entry name" value="BB1717-like"/>
    <property type="match status" value="1"/>
</dbReference>
<dbReference type="GO" id="GO:0003697">
    <property type="term" value="F:single-stranded DNA binding"/>
    <property type="evidence" value="ECO:0007669"/>
    <property type="project" value="InterPro"/>
</dbReference>
<evidence type="ECO:0000256" key="2">
    <source>
        <dbReference type="ARBA" id="ARBA00022670"/>
    </source>
</evidence>
<evidence type="ECO:0000256" key="7">
    <source>
        <dbReference type="ARBA" id="ARBA00023239"/>
    </source>
</evidence>
<dbReference type="Pfam" id="PF02586">
    <property type="entry name" value="SRAP"/>
    <property type="match status" value="1"/>
</dbReference>
<dbReference type="RefSeq" id="WP_183626939.1">
    <property type="nucleotide sequence ID" value="NZ_JACHWJ010000012.1"/>
</dbReference>
<comment type="caution">
    <text evidence="9">The sequence shown here is derived from an EMBL/GenBank/DDBJ whole genome shotgun (WGS) entry which is preliminary data.</text>
</comment>
<dbReference type="GO" id="GO:0016829">
    <property type="term" value="F:lyase activity"/>
    <property type="evidence" value="ECO:0007669"/>
    <property type="project" value="UniProtKB-KW"/>
</dbReference>
<dbReference type="AlphaFoldDB" id="A0A7W4US84"/>
<evidence type="ECO:0000313" key="10">
    <source>
        <dbReference type="Proteomes" id="UP000545286"/>
    </source>
</evidence>
<keyword evidence="5" id="KW-0190">Covalent protein-DNA linkage</keyword>
<dbReference type="GO" id="GO:0008233">
    <property type="term" value="F:peptidase activity"/>
    <property type="evidence" value="ECO:0007669"/>
    <property type="project" value="UniProtKB-KW"/>
</dbReference>
<dbReference type="EC" id="3.4.-.-" evidence="8"/>
<evidence type="ECO:0000256" key="5">
    <source>
        <dbReference type="ARBA" id="ARBA00023124"/>
    </source>
</evidence>
<evidence type="ECO:0000256" key="1">
    <source>
        <dbReference type="ARBA" id="ARBA00008136"/>
    </source>
</evidence>
<evidence type="ECO:0000256" key="4">
    <source>
        <dbReference type="ARBA" id="ARBA00022801"/>
    </source>
</evidence>
<gene>
    <name evidence="9" type="ORF">FHX72_003745</name>
</gene>
<dbReference type="Proteomes" id="UP000545286">
    <property type="component" value="Unassembled WGS sequence"/>
</dbReference>
<dbReference type="EMBL" id="JACHWJ010000012">
    <property type="protein sequence ID" value="MBB2959576.1"/>
    <property type="molecule type" value="Genomic_DNA"/>
</dbReference>
<evidence type="ECO:0000313" key="9">
    <source>
        <dbReference type="EMBL" id="MBB2959576.1"/>
    </source>
</evidence>
<keyword evidence="6" id="KW-0238">DNA-binding</keyword>
<name>A0A7W4US84_9MICO</name>
<keyword evidence="4 8" id="KW-0378">Hydrolase</keyword>
<comment type="similarity">
    <text evidence="1 8">Belongs to the SOS response-associated peptidase family.</text>
</comment>
<keyword evidence="2 8" id="KW-0645">Protease</keyword>
<keyword evidence="7" id="KW-0456">Lyase</keyword>
<evidence type="ECO:0000256" key="3">
    <source>
        <dbReference type="ARBA" id="ARBA00022763"/>
    </source>
</evidence>
<accession>A0A7W4US84</accession>
<dbReference type="InterPro" id="IPR036590">
    <property type="entry name" value="SRAP-like"/>
</dbReference>